<feature type="region of interest" description="Disordered" evidence="1">
    <location>
        <begin position="56"/>
        <end position="75"/>
    </location>
</feature>
<dbReference type="VEuPathDB" id="FungiDB:PSTT_03724"/>
<feature type="region of interest" description="Disordered" evidence="1">
    <location>
        <begin position="1"/>
        <end position="39"/>
    </location>
</feature>
<reference evidence="3" key="2">
    <citation type="journal article" date="2018" name="BMC Genomics">
        <title>Genomic insights into host adaptation between the wheat stripe rust pathogen (Puccinia striiformis f. sp. tritici) and the barley stripe rust pathogen (Puccinia striiformis f. sp. hordei).</title>
        <authorList>
            <person name="Xia C."/>
            <person name="Wang M."/>
            <person name="Yin C."/>
            <person name="Cornejo O.E."/>
            <person name="Hulbert S.H."/>
            <person name="Chen X."/>
        </authorList>
    </citation>
    <scope>NUCLEOTIDE SEQUENCE [LARGE SCALE GENOMIC DNA]</scope>
    <source>
        <strain evidence="3">93TX-2</strain>
    </source>
</reference>
<accession>A0A2S4VWJ7</accession>
<name>A0A2S4VWJ7_9BASI</name>
<evidence type="ECO:0000256" key="1">
    <source>
        <dbReference type="SAM" id="MobiDB-lite"/>
    </source>
</evidence>
<sequence>MLDAFTRYSRPKLIRRQSSSSPRSNGNPQEEQNRRISAEESWTALESPELCSAAGSSAGSFLSSHNEDSQRNGKSLKQTFVNFRRHRLRPLSVLTITPKFIRNHRPSRSRGSMELIDSEQFRAGAPNRVQSSYSEHSSHVIPRSVLQYGGHYAKVDSDYVPDSPHILHPPSFMSGISLGDLSLKDDKETWRYSLEGPPCEIRSEKKPLIEEDSEGSLDDEMLDTLCTLRSTIQKIKAHRRKSPQSSPLLKSGSLPTGGSQEHINLSRSLSAPCRIINGRPTPLWTLESSALPHCLVSPVHSPTKLPGMYTDLTGNHSIPTYEMSSSNPEIIENEGEDEDEDTSSFCTVSEEEPDYHSGPYFLPMWPDLAPILSLPLDPQY</sequence>
<reference evidence="2 3" key="1">
    <citation type="submission" date="2017-12" db="EMBL/GenBank/DDBJ databases">
        <title>Gene loss provides genomic basis for host adaptation in cereal stripe rust fungi.</title>
        <authorList>
            <person name="Xia C."/>
        </authorList>
    </citation>
    <scope>NUCLEOTIDE SEQUENCE [LARGE SCALE GENOMIC DNA]</scope>
    <source>
        <strain evidence="2 3">93TX-2</strain>
    </source>
</reference>
<feature type="region of interest" description="Disordered" evidence="1">
    <location>
        <begin position="236"/>
        <end position="262"/>
    </location>
</feature>
<feature type="compositionally biased region" description="Polar residues" evidence="1">
    <location>
        <begin position="243"/>
        <end position="262"/>
    </location>
</feature>
<evidence type="ECO:0000313" key="3">
    <source>
        <dbReference type="Proteomes" id="UP000238274"/>
    </source>
</evidence>
<feature type="compositionally biased region" description="Polar residues" evidence="1">
    <location>
        <begin position="16"/>
        <end position="30"/>
    </location>
</feature>
<dbReference type="VEuPathDB" id="FungiDB:PSHT_07570"/>
<dbReference type="Proteomes" id="UP000238274">
    <property type="component" value="Unassembled WGS sequence"/>
</dbReference>
<evidence type="ECO:0000313" key="2">
    <source>
        <dbReference type="EMBL" id="POW13881.1"/>
    </source>
</evidence>
<gene>
    <name evidence="2" type="ORF">PSHT_07570</name>
</gene>
<proteinExistence type="predicted"/>
<keyword evidence="3" id="KW-1185">Reference proteome</keyword>
<reference evidence="3" key="3">
    <citation type="journal article" date="2018" name="Mol. Plant Microbe Interact.">
        <title>Genome sequence resources for the wheat stripe rust pathogen (Puccinia striiformis f. sp. tritici) and the barley stripe rust pathogen (Puccinia striiformis f. sp. hordei).</title>
        <authorList>
            <person name="Xia C."/>
            <person name="Wang M."/>
            <person name="Yin C."/>
            <person name="Cornejo O.E."/>
            <person name="Hulbert S.H."/>
            <person name="Chen X."/>
        </authorList>
    </citation>
    <scope>NUCLEOTIDE SEQUENCE [LARGE SCALE GENOMIC DNA]</scope>
    <source>
        <strain evidence="3">93TX-2</strain>
    </source>
</reference>
<dbReference type="AlphaFoldDB" id="A0A2S4VWJ7"/>
<dbReference type="EMBL" id="PKSM01000094">
    <property type="protein sequence ID" value="POW13881.1"/>
    <property type="molecule type" value="Genomic_DNA"/>
</dbReference>
<comment type="caution">
    <text evidence="2">The sequence shown here is derived from an EMBL/GenBank/DDBJ whole genome shotgun (WGS) entry which is preliminary data.</text>
</comment>
<dbReference type="OrthoDB" id="2498297at2759"/>
<protein>
    <submittedName>
        <fullName evidence="2">Uncharacterized protein</fullName>
    </submittedName>
</protein>
<organism evidence="2 3">
    <name type="scientific">Puccinia striiformis</name>
    <dbReference type="NCBI Taxonomy" id="27350"/>
    <lineage>
        <taxon>Eukaryota</taxon>
        <taxon>Fungi</taxon>
        <taxon>Dikarya</taxon>
        <taxon>Basidiomycota</taxon>
        <taxon>Pucciniomycotina</taxon>
        <taxon>Pucciniomycetes</taxon>
        <taxon>Pucciniales</taxon>
        <taxon>Pucciniaceae</taxon>
        <taxon>Puccinia</taxon>
    </lineage>
</organism>